<accession>A0A916NYJ3</accession>
<dbReference type="CDD" id="cd07067">
    <property type="entry name" value="HP_PGM_like"/>
    <property type="match status" value="1"/>
</dbReference>
<dbReference type="PANTHER" id="PTHR48100:SF59">
    <property type="entry name" value="ADENOSYLCOBALAMIN_ALPHA-RIBAZOLE PHOSPHATASE"/>
    <property type="match status" value="1"/>
</dbReference>
<dbReference type="RefSeq" id="WP_218094797.1">
    <property type="nucleotide sequence ID" value="NZ_CAJVAS010000033.1"/>
</dbReference>
<proteinExistence type="predicted"/>
<comment type="caution">
    <text evidence="1">The sequence shown here is derived from an EMBL/GenBank/DDBJ whole genome shotgun (WGS) entry which is preliminary data.</text>
</comment>
<dbReference type="GO" id="GO:0005737">
    <property type="term" value="C:cytoplasm"/>
    <property type="evidence" value="ECO:0007669"/>
    <property type="project" value="TreeGrafter"/>
</dbReference>
<dbReference type="Pfam" id="PF00300">
    <property type="entry name" value="His_Phos_1"/>
    <property type="match status" value="1"/>
</dbReference>
<keyword evidence="2" id="KW-1185">Reference proteome</keyword>
<dbReference type="SMART" id="SM00855">
    <property type="entry name" value="PGAM"/>
    <property type="match status" value="1"/>
</dbReference>
<evidence type="ECO:0000313" key="2">
    <source>
        <dbReference type="Proteomes" id="UP000693672"/>
    </source>
</evidence>
<evidence type="ECO:0000313" key="1">
    <source>
        <dbReference type="EMBL" id="CAG7646031.1"/>
    </source>
</evidence>
<dbReference type="EMBL" id="CAJVAS010000033">
    <property type="protein sequence ID" value="CAG7646031.1"/>
    <property type="molecule type" value="Genomic_DNA"/>
</dbReference>
<name>A0A916NYJ3_9BACL</name>
<dbReference type="InterPro" id="IPR050275">
    <property type="entry name" value="PGM_Phosphatase"/>
</dbReference>
<protein>
    <recommendedName>
        <fullName evidence="3">Histidine phosphatase family protein</fullName>
    </recommendedName>
</protein>
<dbReference type="Proteomes" id="UP000693672">
    <property type="component" value="Unassembled WGS sequence"/>
</dbReference>
<dbReference type="PANTHER" id="PTHR48100">
    <property type="entry name" value="BROAD-SPECIFICITY PHOSPHATASE YOR283W-RELATED"/>
    <property type="match status" value="1"/>
</dbReference>
<dbReference type="InterPro" id="IPR013078">
    <property type="entry name" value="His_Pase_superF_clade-1"/>
</dbReference>
<dbReference type="AlphaFoldDB" id="A0A916NYJ3"/>
<sequence length="208" mass="23301">MKTYVYMIRHGESPKAEGTERTRGLTDRGHADAARLTDALAEEGIDVFVSSPYRRAALTMEPLARRAGQPITIIEDLKERIFTQEDVRMPDEELMPMLEKSFSDPSYALPGGESNSDCQKRAVAVLNQLLAAHPGRAIAIGTHGAVMTLMMGHYDKRFGLEFLLGTTKPDVYRMEFDGLRYVRTRRLWDRVQAAGQGTPEREAALESE</sequence>
<organism evidence="1 2">
    <name type="scientific">Paenibacillus solanacearum</name>
    <dbReference type="NCBI Taxonomy" id="2048548"/>
    <lineage>
        <taxon>Bacteria</taxon>
        <taxon>Bacillati</taxon>
        <taxon>Bacillota</taxon>
        <taxon>Bacilli</taxon>
        <taxon>Bacillales</taxon>
        <taxon>Paenibacillaceae</taxon>
        <taxon>Paenibacillus</taxon>
    </lineage>
</organism>
<evidence type="ECO:0008006" key="3">
    <source>
        <dbReference type="Google" id="ProtNLM"/>
    </source>
</evidence>
<dbReference type="GO" id="GO:0016791">
    <property type="term" value="F:phosphatase activity"/>
    <property type="evidence" value="ECO:0007669"/>
    <property type="project" value="TreeGrafter"/>
</dbReference>
<gene>
    <name evidence="1" type="ORF">PAESOLCIP111_05083</name>
</gene>
<reference evidence="1" key="1">
    <citation type="submission" date="2021-06" db="EMBL/GenBank/DDBJ databases">
        <authorList>
            <person name="Criscuolo A."/>
        </authorList>
    </citation>
    <scope>NUCLEOTIDE SEQUENCE</scope>
    <source>
        <strain evidence="1">CIP111600</strain>
    </source>
</reference>